<dbReference type="AlphaFoldDB" id="A0A6J6A895"/>
<accession>A0A6J6A895</accession>
<dbReference type="SFLD" id="SFLDS00003">
    <property type="entry name" value="Haloacid_Dehalogenase"/>
    <property type="match status" value="1"/>
</dbReference>
<dbReference type="EMBL" id="CAFBOL010000132">
    <property type="protein sequence ID" value="CAB5015689.1"/>
    <property type="molecule type" value="Genomic_DNA"/>
</dbReference>
<evidence type="ECO:0000313" key="3">
    <source>
        <dbReference type="EMBL" id="CAB4706102.1"/>
    </source>
</evidence>
<evidence type="ECO:0000256" key="1">
    <source>
        <dbReference type="ARBA" id="ARBA00022990"/>
    </source>
</evidence>
<dbReference type="InterPro" id="IPR023214">
    <property type="entry name" value="HAD_sf"/>
</dbReference>
<name>A0A6J6A895_9ZZZZ</name>
<reference evidence="2" key="1">
    <citation type="submission" date="2020-05" db="EMBL/GenBank/DDBJ databases">
        <authorList>
            <person name="Chiriac C."/>
            <person name="Salcher M."/>
            <person name="Ghai R."/>
            <person name="Kavagutti S V."/>
        </authorList>
    </citation>
    <scope>NUCLEOTIDE SEQUENCE</scope>
</reference>
<keyword evidence="1" id="KW-0007">Acetylation</keyword>
<gene>
    <name evidence="3" type="ORF">UFOPK2656_00354</name>
    <name evidence="4" type="ORF">UFOPK3267_00979</name>
    <name evidence="5" type="ORF">UFOPK3651_00122</name>
    <name evidence="6" type="ORF">UFOPK3931_03060</name>
    <name evidence="2" type="ORF">UFOPK4189_00351</name>
</gene>
<dbReference type="EMBL" id="CAEZYF010000002">
    <property type="protein sequence ID" value="CAB4706102.1"/>
    <property type="molecule type" value="Genomic_DNA"/>
</dbReference>
<dbReference type="InterPro" id="IPR023198">
    <property type="entry name" value="PGP-like_dom2"/>
</dbReference>
<dbReference type="PANTHER" id="PTHR47829">
    <property type="entry name" value="HYDROLASE, PUTATIVE (AFU_ORTHOLOGUE AFUA_1G12880)-RELATED"/>
    <property type="match status" value="1"/>
</dbReference>
<dbReference type="PRINTS" id="PR00413">
    <property type="entry name" value="HADHALOGNASE"/>
</dbReference>
<sequence>MKKAVLWDFGGVILSSPFEAFNHYESEHGVPLDHIRTVNATDPHDNAWARLERSEVSPAEFDRQFADESEALGHRVPGAHVLGLLSGTIRPEMVALLDQVKAAGYKVACLTNNMSLPRADPEREAALAAVMARFDAVVESAKVGVRKPEVRFYEIACDLLQVQPSECIFLDDLGINLKPAAAMGMTTIKVLNAAQAIADLSALLGFDAGGE</sequence>
<dbReference type="Gene3D" id="3.40.50.1000">
    <property type="entry name" value="HAD superfamily/HAD-like"/>
    <property type="match status" value="1"/>
</dbReference>
<dbReference type="NCBIfam" id="TIGR01509">
    <property type="entry name" value="HAD-SF-IA-v3"/>
    <property type="match status" value="1"/>
</dbReference>
<dbReference type="InterPro" id="IPR052898">
    <property type="entry name" value="ACAD10-like"/>
</dbReference>
<dbReference type="Pfam" id="PF00702">
    <property type="entry name" value="Hydrolase"/>
    <property type="match status" value="1"/>
</dbReference>
<evidence type="ECO:0000313" key="2">
    <source>
        <dbReference type="EMBL" id="CAB4362573.1"/>
    </source>
</evidence>
<evidence type="ECO:0000313" key="5">
    <source>
        <dbReference type="EMBL" id="CAB4910245.1"/>
    </source>
</evidence>
<dbReference type="SFLD" id="SFLDG01129">
    <property type="entry name" value="C1.5:_HAD__Beta-PGM__Phosphata"/>
    <property type="match status" value="1"/>
</dbReference>
<dbReference type="InterPro" id="IPR011945">
    <property type="entry name" value="HAD-SF_ppase_IA/epoxid_hydro_N"/>
</dbReference>
<protein>
    <submittedName>
        <fullName evidence="2">Unannotated protein</fullName>
    </submittedName>
</protein>
<proteinExistence type="predicted"/>
<dbReference type="SUPFAM" id="SSF56784">
    <property type="entry name" value="HAD-like"/>
    <property type="match status" value="1"/>
</dbReference>
<dbReference type="EMBL" id="CAFBIY010000041">
    <property type="protein sequence ID" value="CAB4849692.1"/>
    <property type="molecule type" value="Genomic_DNA"/>
</dbReference>
<dbReference type="EMBL" id="CAFBMT010000001">
    <property type="protein sequence ID" value="CAB4910245.1"/>
    <property type="molecule type" value="Genomic_DNA"/>
</dbReference>
<dbReference type="PANTHER" id="PTHR47829:SF1">
    <property type="entry name" value="HAD FAMILY PHOSPHATASE"/>
    <property type="match status" value="1"/>
</dbReference>
<dbReference type="EMBL" id="CAESGF010000002">
    <property type="protein sequence ID" value="CAB4362573.1"/>
    <property type="molecule type" value="Genomic_DNA"/>
</dbReference>
<dbReference type="InterPro" id="IPR006439">
    <property type="entry name" value="HAD-SF_hydro_IA"/>
</dbReference>
<evidence type="ECO:0000313" key="6">
    <source>
        <dbReference type="EMBL" id="CAB5015689.1"/>
    </source>
</evidence>
<organism evidence="2">
    <name type="scientific">freshwater metagenome</name>
    <dbReference type="NCBI Taxonomy" id="449393"/>
    <lineage>
        <taxon>unclassified sequences</taxon>
        <taxon>metagenomes</taxon>
        <taxon>ecological metagenomes</taxon>
    </lineage>
</organism>
<evidence type="ECO:0000313" key="4">
    <source>
        <dbReference type="EMBL" id="CAB4849692.1"/>
    </source>
</evidence>
<dbReference type="NCBIfam" id="TIGR02247">
    <property type="entry name" value="HAD-1A3-hyp"/>
    <property type="match status" value="1"/>
</dbReference>
<dbReference type="Gene3D" id="1.10.150.240">
    <property type="entry name" value="Putative phosphatase, domain 2"/>
    <property type="match status" value="1"/>
</dbReference>
<dbReference type="CDD" id="cd02603">
    <property type="entry name" value="HAD_sEH-N_like"/>
    <property type="match status" value="1"/>
</dbReference>
<dbReference type="InterPro" id="IPR036412">
    <property type="entry name" value="HAD-like_sf"/>
</dbReference>